<dbReference type="EMBL" id="CBKE010000158">
    <property type="protein sequence ID" value="CDF04908.1"/>
    <property type="molecule type" value="Genomic_DNA"/>
</dbReference>
<comment type="caution">
    <text evidence="1">The sequence shown here is derived from an EMBL/GenBank/DDBJ whole genome shotgun (WGS) entry which is preliminary data.</text>
</comment>
<evidence type="ECO:0000313" key="1">
    <source>
        <dbReference type="EMBL" id="CDF04908.1"/>
    </source>
</evidence>
<dbReference type="InterPro" id="IPR036614">
    <property type="entry name" value="RusA-like_sf"/>
</dbReference>
<organism evidence="1 2">
    <name type="scientific">Megasphaera elsdenii CAG:570</name>
    <dbReference type="NCBI Taxonomy" id="1263087"/>
    <lineage>
        <taxon>Bacteria</taxon>
        <taxon>Bacillati</taxon>
        <taxon>Bacillota</taxon>
        <taxon>Negativicutes</taxon>
        <taxon>Veillonellales</taxon>
        <taxon>Veillonellaceae</taxon>
        <taxon>Megasphaera</taxon>
    </lineage>
</organism>
<dbReference type="GO" id="GO:0006310">
    <property type="term" value="P:DNA recombination"/>
    <property type="evidence" value="ECO:0007669"/>
    <property type="project" value="InterPro"/>
</dbReference>
<name>R7MYL1_MEGEL</name>
<dbReference type="Proteomes" id="UP000017908">
    <property type="component" value="Unassembled WGS sequence"/>
</dbReference>
<accession>R7MYL1</accession>
<dbReference type="GO" id="GO:0000287">
    <property type="term" value="F:magnesium ion binding"/>
    <property type="evidence" value="ECO:0007669"/>
    <property type="project" value="InterPro"/>
</dbReference>
<dbReference type="Pfam" id="PF05866">
    <property type="entry name" value="RusA"/>
    <property type="match status" value="1"/>
</dbReference>
<dbReference type="InterPro" id="IPR008822">
    <property type="entry name" value="Endonuclease_RusA-like"/>
</dbReference>
<dbReference type="GO" id="GO:0006281">
    <property type="term" value="P:DNA repair"/>
    <property type="evidence" value="ECO:0007669"/>
    <property type="project" value="InterPro"/>
</dbReference>
<sequence length="140" mass="15982">MTDKDMIHFFVPMQRIPSATHQMKKLVVGRDGKPHTYEPPAVKETRALFMASFTKFRPAQPIMGPVALTTKWMYPPTKLHPEGTWKATKPDTDNLVKMLKDVLTSLGFWRDDAQVASECIQKFYAPQSGIYVQIEPLDDD</sequence>
<dbReference type="Gene3D" id="3.30.1330.70">
    <property type="entry name" value="Holliday junction resolvase RusA"/>
    <property type="match status" value="1"/>
</dbReference>
<proteinExistence type="predicted"/>
<evidence type="ECO:0000313" key="2">
    <source>
        <dbReference type="Proteomes" id="UP000017908"/>
    </source>
</evidence>
<dbReference type="SUPFAM" id="SSF103084">
    <property type="entry name" value="Holliday junction resolvase RusA"/>
    <property type="match status" value="1"/>
</dbReference>
<dbReference type="AlphaFoldDB" id="R7MYL1"/>
<gene>
    <name evidence="1" type="ORF">BN715_01210</name>
</gene>
<protein>
    <submittedName>
        <fullName evidence="1">Endodeoxyribonuclease RusA superfamily</fullName>
    </submittedName>
</protein>
<reference evidence="1" key="1">
    <citation type="submission" date="2012-11" db="EMBL/GenBank/DDBJ databases">
        <title>Dependencies among metagenomic species, viruses, plasmids and units of genetic variation.</title>
        <authorList>
            <person name="Nielsen H.B."/>
            <person name="Almeida M."/>
            <person name="Juncker A.S."/>
            <person name="Rasmussen S."/>
            <person name="Li J."/>
            <person name="Sunagawa S."/>
            <person name="Plichta D."/>
            <person name="Gautier L."/>
            <person name="Le Chatelier E."/>
            <person name="Peletier E."/>
            <person name="Bonde I."/>
            <person name="Nielsen T."/>
            <person name="Manichanh C."/>
            <person name="Arumugam M."/>
            <person name="Batto J."/>
            <person name="Santos M.B.Q.D."/>
            <person name="Blom N."/>
            <person name="Borruel N."/>
            <person name="Burgdorf K.S."/>
            <person name="Boumezbeur F."/>
            <person name="Casellas F."/>
            <person name="Dore J."/>
            <person name="Guarner F."/>
            <person name="Hansen T."/>
            <person name="Hildebrand F."/>
            <person name="Kaas R.S."/>
            <person name="Kennedy S."/>
            <person name="Kristiansen K."/>
            <person name="Kultima J.R."/>
            <person name="Leonard P."/>
            <person name="Levenez F."/>
            <person name="Lund O."/>
            <person name="Moumen B."/>
            <person name="Le Paslier D."/>
            <person name="Pons N."/>
            <person name="Pedersen O."/>
            <person name="Prifti E."/>
            <person name="Qin J."/>
            <person name="Raes J."/>
            <person name="Tap J."/>
            <person name="Tims S."/>
            <person name="Ussery D.W."/>
            <person name="Yamada T."/>
            <person name="MetaHit consortium"/>
            <person name="Renault P."/>
            <person name="Sicheritz-Ponten T."/>
            <person name="Bork P."/>
            <person name="Wang J."/>
            <person name="Brunak S."/>
            <person name="Ehrlich S.D."/>
        </authorList>
    </citation>
    <scope>NUCLEOTIDE SEQUENCE [LARGE SCALE GENOMIC DNA]</scope>
</reference>